<evidence type="ECO:0000256" key="1">
    <source>
        <dbReference type="ARBA" id="ARBA00004442"/>
    </source>
</evidence>
<keyword evidence="8" id="KW-0175">Coiled coil</keyword>
<protein>
    <submittedName>
        <fullName evidence="9">Channel protein TolC</fullName>
    </submittedName>
</protein>
<dbReference type="Gene3D" id="1.20.1600.10">
    <property type="entry name" value="Outer membrane efflux proteins (OEP)"/>
    <property type="match status" value="1"/>
</dbReference>
<dbReference type="PANTHER" id="PTHR30026">
    <property type="entry name" value="OUTER MEMBRANE PROTEIN TOLC"/>
    <property type="match status" value="1"/>
</dbReference>
<proteinExistence type="inferred from homology"/>
<keyword evidence="7" id="KW-0998">Cell outer membrane</keyword>
<dbReference type="InterPro" id="IPR051906">
    <property type="entry name" value="TolC-like"/>
</dbReference>
<evidence type="ECO:0000313" key="10">
    <source>
        <dbReference type="Proteomes" id="UP000185578"/>
    </source>
</evidence>
<comment type="similarity">
    <text evidence="2">Belongs to the outer membrane factor (OMF) (TC 1.B.17) family.</text>
</comment>
<evidence type="ECO:0000256" key="4">
    <source>
        <dbReference type="ARBA" id="ARBA00022452"/>
    </source>
</evidence>
<dbReference type="OrthoDB" id="9813458at2"/>
<dbReference type="EMBL" id="MSCT01000015">
    <property type="protein sequence ID" value="OLF53295.1"/>
    <property type="molecule type" value="Genomic_DNA"/>
</dbReference>
<organism evidence="9 10">
    <name type="scientific">Pseudomonas chlororaphis</name>
    <dbReference type="NCBI Taxonomy" id="587753"/>
    <lineage>
        <taxon>Bacteria</taxon>
        <taxon>Pseudomonadati</taxon>
        <taxon>Pseudomonadota</taxon>
        <taxon>Gammaproteobacteria</taxon>
        <taxon>Pseudomonadales</taxon>
        <taxon>Pseudomonadaceae</taxon>
        <taxon>Pseudomonas</taxon>
    </lineage>
</organism>
<gene>
    <name evidence="9" type="ORF">BTN82_17580</name>
</gene>
<dbReference type="PANTHER" id="PTHR30026:SF20">
    <property type="entry name" value="OUTER MEMBRANE PROTEIN TOLC"/>
    <property type="match status" value="1"/>
</dbReference>
<dbReference type="InterPro" id="IPR003423">
    <property type="entry name" value="OMP_efflux"/>
</dbReference>
<evidence type="ECO:0000256" key="2">
    <source>
        <dbReference type="ARBA" id="ARBA00007613"/>
    </source>
</evidence>
<evidence type="ECO:0000256" key="7">
    <source>
        <dbReference type="ARBA" id="ARBA00023237"/>
    </source>
</evidence>
<keyword evidence="6" id="KW-0472">Membrane</keyword>
<accession>A0A1Q8END9</accession>
<evidence type="ECO:0000256" key="6">
    <source>
        <dbReference type="ARBA" id="ARBA00023136"/>
    </source>
</evidence>
<dbReference type="Pfam" id="PF02321">
    <property type="entry name" value="OEP"/>
    <property type="match status" value="2"/>
</dbReference>
<name>A0A1Q8END9_9PSED</name>
<dbReference type="NCBIfam" id="TIGR01844">
    <property type="entry name" value="type_I_sec_TolC"/>
    <property type="match status" value="1"/>
</dbReference>
<evidence type="ECO:0000313" key="9">
    <source>
        <dbReference type="EMBL" id="OLF53295.1"/>
    </source>
</evidence>
<dbReference type="GO" id="GO:0009279">
    <property type="term" value="C:cell outer membrane"/>
    <property type="evidence" value="ECO:0007669"/>
    <property type="project" value="UniProtKB-SubCell"/>
</dbReference>
<dbReference type="Proteomes" id="UP000185578">
    <property type="component" value="Unassembled WGS sequence"/>
</dbReference>
<dbReference type="AlphaFoldDB" id="A0A1Q8END9"/>
<comment type="subcellular location">
    <subcellularLocation>
        <location evidence="1">Cell outer membrane</location>
    </subcellularLocation>
</comment>
<sequence>MIEPTLSPRRALAGWLLAVPWLALPLPGSAAPYPPREPLQERPQEPPSDLWRVYLDARQNNSELAAAHADQAARAEAVPQARAGLLPTLSASAELNNTATSLEMPQQNTQRSGASYQVVLNQPMFRADRWFTLKAAEAEDQQARLELAAAEQKLMLDSAQAYFGLLKAQDALAAAKAEETALQRQLDLAEKGLQLGLSDRTDVLQAQAGHDTAQANRIVAQKQMDDAFEALDTLTHQRYQAIQGVRHDMPVQLPQPNDARRWVDTAVRQNLTLLASQQALDATQQTLSARKAGHAPTLDAVLRYQAGDNDNLGYGNSDVRGNGYGGNVEQRSVALQLNIPLFSGGQTRSQVREAYQRMNQREYLNDNLRRQVVEQTRNLHRGLNSGVDQVRARRQSIISNQGAVLASQLGFQVGTRNIVDVLEAQRQLYNAVRQYNDSRYDYILDSLRLKQSVGTLSPQDLKALGDYLKADYDPDRDFLPPEFPRRLAARHASVGTPGEGTGPIR</sequence>
<evidence type="ECO:0000256" key="3">
    <source>
        <dbReference type="ARBA" id="ARBA00022448"/>
    </source>
</evidence>
<dbReference type="GO" id="GO:0015562">
    <property type="term" value="F:efflux transmembrane transporter activity"/>
    <property type="evidence" value="ECO:0007669"/>
    <property type="project" value="InterPro"/>
</dbReference>
<dbReference type="GO" id="GO:0015288">
    <property type="term" value="F:porin activity"/>
    <property type="evidence" value="ECO:0007669"/>
    <property type="project" value="TreeGrafter"/>
</dbReference>
<dbReference type="GO" id="GO:1990281">
    <property type="term" value="C:efflux pump complex"/>
    <property type="evidence" value="ECO:0007669"/>
    <property type="project" value="TreeGrafter"/>
</dbReference>
<comment type="caution">
    <text evidence="9">The sequence shown here is derived from an EMBL/GenBank/DDBJ whole genome shotgun (WGS) entry which is preliminary data.</text>
</comment>
<dbReference type="InterPro" id="IPR010130">
    <property type="entry name" value="T1SS_OMP_TolC"/>
</dbReference>
<reference evidence="9 10" key="1">
    <citation type="submission" date="2016-12" db="EMBL/GenBank/DDBJ databases">
        <authorList>
            <person name="Song W.-J."/>
            <person name="Kurnit D.M."/>
        </authorList>
    </citation>
    <scope>NUCLEOTIDE SEQUENCE [LARGE SCALE GENOMIC DNA]</scope>
    <source>
        <strain evidence="9 10">PCL1601</strain>
    </source>
</reference>
<keyword evidence="3" id="KW-0813">Transport</keyword>
<keyword evidence="4" id="KW-1134">Transmembrane beta strand</keyword>
<feature type="coiled-coil region" evidence="8">
    <location>
        <begin position="133"/>
        <end position="192"/>
    </location>
</feature>
<dbReference type="RefSeq" id="WP_075120398.1">
    <property type="nucleotide sequence ID" value="NZ_MSCT01000015.1"/>
</dbReference>
<evidence type="ECO:0000256" key="5">
    <source>
        <dbReference type="ARBA" id="ARBA00022692"/>
    </source>
</evidence>
<dbReference type="SUPFAM" id="SSF56954">
    <property type="entry name" value="Outer membrane efflux proteins (OEP)"/>
    <property type="match status" value="1"/>
</dbReference>
<keyword evidence="5" id="KW-0812">Transmembrane</keyword>
<evidence type="ECO:0000256" key="8">
    <source>
        <dbReference type="SAM" id="Coils"/>
    </source>
</evidence>